<dbReference type="Gene3D" id="2.40.170.20">
    <property type="entry name" value="TonB-dependent receptor, beta-barrel domain"/>
    <property type="match status" value="1"/>
</dbReference>
<dbReference type="EMBL" id="OBEH01000002">
    <property type="protein sequence ID" value="SNY99371.1"/>
    <property type="molecule type" value="Genomic_DNA"/>
</dbReference>
<evidence type="ECO:0000313" key="11">
    <source>
        <dbReference type="EMBL" id="SNY99371.1"/>
    </source>
</evidence>
<feature type="signal peptide" evidence="9">
    <location>
        <begin position="1"/>
        <end position="40"/>
    </location>
</feature>
<gene>
    <name evidence="11" type="ORF">SAMN06265377_1176</name>
</gene>
<name>A0A285MV66_9FLAO</name>
<accession>A0A285MV66</accession>
<dbReference type="RefSeq" id="WP_097044872.1">
    <property type="nucleotide sequence ID" value="NZ_OBEH01000002.1"/>
</dbReference>
<evidence type="ECO:0000256" key="6">
    <source>
        <dbReference type="ARBA" id="ARBA00023237"/>
    </source>
</evidence>
<comment type="similarity">
    <text evidence="7">Belongs to the TonB-dependent receptor family.</text>
</comment>
<keyword evidence="2 7" id="KW-0813">Transport</keyword>
<dbReference type="FunFam" id="2.170.130.10:FF:000003">
    <property type="entry name" value="SusC/RagA family TonB-linked outer membrane protein"/>
    <property type="match status" value="1"/>
</dbReference>
<evidence type="ECO:0000313" key="12">
    <source>
        <dbReference type="Proteomes" id="UP000219048"/>
    </source>
</evidence>
<dbReference type="GO" id="GO:0009279">
    <property type="term" value="C:cell outer membrane"/>
    <property type="evidence" value="ECO:0007669"/>
    <property type="project" value="UniProtKB-SubCell"/>
</dbReference>
<dbReference type="NCBIfam" id="TIGR04056">
    <property type="entry name" value="OMP_RagA_SusC"/>
    <property type="match status" value="1"/>
</dbReference>
<evidence type="ECO:0000259" key="10">
    <source>
        <dbReference type="SMART" id="SM00965"/>
    </source>
</evidence>
<dbReference type="InterPro" id="IPR012910">
    <property type="entry name" value="Plug_dom"/>
</dbReference>
<dbReference type="Pfam" id="PF07660">
    <property type="entry name" value="STN"/>
    <property type="match status" value="1"/>
</dbReference>
<keyword evidence="5 7" id="KW-0472">Membrane</keyword>
<dbReference type="Proteomes" id="UP000219048">
    <property type="component" value="Unassembled WGS sequence"/>
</dbReference>
<keyword evidence="6 7" id="KW-0998">Cell outer membrane</keyword>
<dbReference type="SUPFAM" id="SSF49464">
    <property type="entry name" value="Carboxypeptidase regulatory domain-like"/>
    <property type="match status" value="1"/>
</dbReference>
<evidence type="ECO:0000256" key="7">
    <source>
        <dbReference type="PROSITE-ProRule" id="PRU01360"/>
    </source>
</evidence>
<feature type="region of interest" description="Disordered" evidence="8">
    <location>
        <begin position="613"/>
        <end position="633"/>
    </location>
</feature>
<comment type="subcellular location">
    <subcellularLocation>
        <location evidence="1 7">Cell outer membrane</location>
        <topology evidence="1 7">Multi-pass membrane protein</topology>
    </subcellularLocation>
</comment>
<dbReference type="InterPro" id="IPR036942">
    <property type="entry name" value="Beta-barrel_TonB_sf"/>
</dbReference>
<keyword evidence="9" id="KW-0732">Signal</keyword>
<feature type="compositionally biased region" description="Polar residues" evidence="8">
    <location>
        <begin position="613"/>
        <end position="631"/>
    </location>
</feature>
<evidence type="ECO:0000256" key="5">
    <source>
        <dbReference type="ARBA" id="ARBA00023136"/>
    </source>
</evidence>
<sequence>MKKKQLNVFSLEIPIVRIMKIYLLLLCCTLAKLFASNANAQTITLTKENVKIKKILNEIEKSSEYNFFYNTNIVDVTQKTSLNIQNAVISEALSMLFTSTDIDYSIIKKYIVLYPKNNPKIKEEIEAFLRNNTIEATNKQEKVNLMLTNTIINAAQNTITGKVTDSDGGPLPGVSIVLKGSSTGTTTDFDGNYSISVPSANSVLRFTYIGFATQEITVGNQSVVNVTMADDASELDEVVVVGYGTQKKTNVTSAVVSVDSEELNQSSVANISNALVGRLPGLIATQRSGQPGSNGSNLLIRGRSTLGNSSPLIIVDGVQRNFSQLDPNIVETVTILKDASAAAVYGVRGANGVILITTKRGKTGKPTISYTSEITTSRPTQLPKYLGSHDYALLFNEAKRNEGKAELYTAEDLEKYRTGSDPITHPNTDWYGEGLKTSALQQQHNITISGGSERVKYFVSGGFLSEGGLMPNVNYDRYNVRANMDFQITDALKVSLDVGGRQEERLSPTSSVGSFFSGLSRLAPNTIAYYPNGLPGSGAFGSNPIEQARTGGVRQSTSIILLGNLSFEYKIPHVDGLTLKGYTAIDRIYNTTKTLEKQYTVYDFDSNTGDFNPASRGQSSISESYFQSAPDSGSGVPDPIITYNATLNYDKTFGIHQVTGLLGAEKAINRRRWFGARRLNLTSDELPQLDLADSGSAQNNGNARSNARLGYLTRFTYAYDSKYLLEGSFRYDASENFASDKRWGFFPSFSAGWRISQEKFMEKVNFINELKLRASWGKLGNDRIDQFQYLDAFDFSGSYILGGNPVQTIRPGVIPNLDVTWETAIIKNIGFNLEMFESKLAIEFDYFNKTTEDILIPPVRVVPGFVGAALPDENLGIVDNKGFEIAIDYKNTIGEDFFYWVKANYTDAKNTRVEIGEPADVADNLRLTGTQIGTRLGLIADGLFQSQAEIDAHADQSGFGTLAPGDIRYKDVNEDGVINNDDRANIGVVSDPNAIFGFSFGASYKGFDMSAQFQGAHDFNVYLSEEAAFPFFNGGKVLEQHLDRWTPDNPSARFPRTLTEDTNNRVVSSFWLQNANYLRLKNVEIGYNFPSDLISALKLDQLRLYVSGLNLHTWTDIVNFDPEAPSGRGAFYPQTKSYTLGLSVSF</sequence>
<dbReference type="InterPro" id="IPR023996">
    <property type="entry name" value="TonB-dep_OMP_SusC/RagA"/>
</dbReference>
<dbReference type="InterPro" id="IPR008969">
    <property type="entry name" value="CarboxyPept-like_regulatory"/>
</dbReference>
<evidence type="ECO:0000256" key="1">
    <source>
        <dbReference type="ARBA" id="ARBA00004571"/>
    </source>
</evidence>
<evidence type="ECO:0000256" key="8">
    <source>
        <dbReference type="SAM" id="MobiDB-lite"/>
    </source>
</evidence>
<dbReference type="AlphaFoldDB" id="A0A285MV66"/>
<reference evidence="12" key="1">
    <citation type="submission" date="2017-09" db="EMBL/GenBank/DDBJ databases">
        <authorList>
            <person name="Varghese N."/>
            <person name="Submissions S."/>
        </authorList>
    </citation>
    <scope>NUCLEOTIDE SEQUENCE [LARGE SCALE GENOMIC DNA]</scope>
    <source>
        <strain evidence="12">DSM 25885</strain>
    </source>
</reference>
<proteinExistence type="inferred from homology"/>
<organism evidence="11 12">
    <name type="scientific">Flagellimonas pacifica</name>
    <dbReference type="NCBI Taxonomy" id="1247520"/>
    <lineage>
        <taxon>Bacteria</taxon>
        <taxon>Pseudomonadati</taxon>
        <taxon>Bacteroidota</taxon>
        <taxon>Flavobacteriia</taxon>
        <taxon>Flavobacteriales</taxon>
        <taxon>Flavobacteriaceae</taxon>
        <taxon>Flagellimonas</taxon>
    </lineage>
</organism>
<dbReference type="SMART" id="SM00965">
    <property type="entry name" value="STN"/>
    <property type="match status" value="1"/>
</dbReference>
<keyword evidence="12" id="KW-1185">Reference proteome</keyword>
<dbReference type="Pfam" id="PF13715">
    <property type="entry name" value="CarbopepD_reg_2"/>
    <property type="match status" value="1"/>
</dbReference>
<dbReference type="InterPro" id="IPR037066">
    <property type="entry name" value="Plug_dom_sf"/>
</dbReference>
<evidence type="ECO:0000256" key="2">
    <source>
        <dbReference type="ARBA" id="ARBA00022448"/>
    </source>
</evidence>
<feature type="domain" description="Secretin/TonB short N-terminal" evidence="10">
    <location>
        <begin position="65"/>
        <end position="116"/>
    </location>
</feature>
<keyword evidence="4 7" id="KW-0812">Transmembrane</keyword>
<evidence type="ECO:0000256" key="9">
    <source>
        <dbReference type="SAM" id="SignalP"/>
    </source>
</evidence>
<dbReference type="OrthoDB" id="9768177at2"/>
<dbReference type="PROSITE" id="PS52016">
    <property type="entry name" value="TONB_DEPENDENT_REC_3"/>
    <property type="match status" value="1"/>
</dbReference>
<dbReference type="FunFam" id="2.60.40.1120:FF:000003">
    <property type="entry name" value="Outer membrane protein Omp121"/>
    <property type="match status" value="1"/>
</dbReference>
<evidence type="ECO:0000256" key="4">
    <source>
        <dbReference type="ARBA" id="ARBA00022692"/>
    </source>
</evidence>
<protein>
    <submittedName>
        <fullName evidence="11">TonB-linked outer membrane protein, SusC/RagA family</fullName>
    </submittedName>
</protein>
<evidence type="ECO:0000256" key="3">
    <source>
        <dbReference type="ARBA" id="ARBA00022452"/>
    </source>
</evidence>
<dbReference type="InterPro" id="IPR039426">
    <property type="entry name" value="TonB-dep_rcpt-like"/>
</dbReference>
<dbReference type="InterPro" id="IPR023997">
    <property type="entry name" value="TonB-dep_OMP_SusC/RagA_CS"/>
</dbReference>
<dbReference type="Pfam" id="PF07715">
    <property type="entry name" value="Plug"/>
    <property type="match status" value="1"/>
</dbReference>
<dbReference type="InterPro" id="IPR011662">
    <property type="entry name" value="Secretin/TonB_short_N"/>
</dbReference>
<keyword evidence="3 7" id="KW-1134">Transmembrane beta strand</keyword>
<dbReference type="Gene3D" id="2.170.130.10">
    <property type="entry name" value="TonB-dependent receptor, plug domain"/>
    <property type="match status" value="1"/>
</dbReference>
<dbReference type="SUPFAM" id="SSF56935">
    <property type="entry name" value="Porins"/>
    <property type="match status" value="1"/>
</dbReference>
<dbReference type="NCBIfam" id="TIGR04057">
    <property type="entry name" value="SusC_RagA_signa"/>
    <property type="match status" value="1"/>
</dbReference>
<dbReference type="Gene3D" id="2.60.40.1120">
    <property type="entry name" value="Carboxypeptidase-like, regulatory domain"/>
    <property type="match status" value="1"/>
</dbReference>
<feature type="chain" id="PRO_5012763945" evidence="9">
    <location>
        <begin position="41"/>
        <end position="1146"/>
    </location>
</feature>